<dbReference type="PANTHER" id="PTHR46339">
    <property type="entry name" value="PROTEIN CBG15282-RELATED"/>
    <property type="match status" value="1"/>
</dbReference>
<gene>
    <name evidence="2" type="ORF">NECAME_02510</name>
</gene>
<keyword evidence="1" id="KW-1133">Transmembrane helix</keyword>
<dbReference type="EMBL" id="KI659257">
    <property type="protein sequence ID" value="ETN80031.1"/>
    <property type="molecule type" value="Genomic_DNA"/>
</dbReference>
<dbReference type="PANTHER" id="PTHR46339:SF3">
    <property type="entry name" value="PROTEIN CBG06944"/>
    <property type="match status" value="1"/>
</dbReference>
<dbReference type="InterPro" id="IPR053014">
    <property type="entry name" value="Cuticle_assoc_divergent"/>
</dbReference>
<accession>W2TFQ9</accession>
<protein>
    <submittedName>
        <fullName evidence="2">Uncharacterized protein</fullName>
    </submittedName>
</protein>
<proteinExistence type="predicted"/>
<evidence type="ECO:0000313" key="2">
    <source>
        <dbReference type="EMBL" id="ETN80031.1"/>
    </source>
</evidence>
<reference evidence="3" key="1">
    <citation type="journal article" date="2014" name="Nat. Genet.">
        <title>Genome of the human hookworm Necator americanus.</title>
        <authorList>
            <person name="Tang Y.T."/>
            <person name="Gao X."/>
            <person name="Rosa B.A."/>
            <person name="Abubucker S."/>
            <person name="Hallsworth-Pepin K."/>
            <person name="Martin J."/>
            <person name="Tyagi R."/>
            <person name="Heizer E."/>
            <person name="Zhang X."/>
            <person name="Bhonagiri-Palsikar V."/>
            <person name="Minx P."/>
            <person name="Warren W.C."/>
            <person name="Wang Q."/>
            <person name="Zhan B."/>
            <person name="Hotez P.J."/>
            <person name="Sternberg P.W."/>
            <person name="Dougall A."/>
            <person name="Gaze S.T."/>
            <person name="Mulvenna J."/>
            <person name="Sotillo J."/>
            <person name="Ranganathan S."/>
            <person name="Rabelo E.M."/>
            <person name="Wilson R.K."/>
            <person name="Felgner P.L."/>
            <person name="Bethony J."/>
            <person name="Hawdon J.M."/>
            <person name="Gasser R.B."/>
            <person name="Loukas A."/>
            <person name="Mitreva M."/>
        </authorList>
    </citation>
    <scope>NUCLEOTIDE SEQUENCE [LARGE SCALE GENOMIC DNA]</scope>
</reference>
<dbReference type="AlphaFoldDB" id="W2TFQ9"/>
<evidence type="ECO:0000256" key="1">
    <source>
        <dbReference type="SAM" id="Phobius"/>
    </source>
</evidence>
<sequence length="182" mass="20343">MTRARDDAKTSFIEERAAISTISYPDTSANCTVPDCSANEEARLELGRKRSAASTTVNVPHRMSAELTKGFAVRENDAKAMITTSKQFSIAKASAKTLFNYSVEYFLYMNIMMMVFANRKKVMGKSTEPKCIQGQAYRNQFGDFVTCNSGVGCPSNYECYYDGNQWGCCPTKGHRLFSKKFC</sequence>
<dbReference type="InterPro" id="IPR028150">
    <property type="entry name" value="Lustrin_cystein"/>
</dbReference>
<dbReference type="Proteomes" id="UP000053676">
    <property type="component" value="Unassembled WGS sequence"/>
</dbReference>
<dbReference type="Pfam" id="PF14625">
    <property type="entry name" value="Lustrin_cystein"/>
    <property type="match status" value="1"/>
</dbReference>
<keyword evidence="3" id="KW-1185">Reference proteome</keyword>
<dbReference type="KEGG" id="nai:NECAME_02510"/>
<dbReference type="InterPro" id="IPR006150">
    <property type="entry name" value="Cys_repeat_1"/>
</dbReference>
<evidence type="ECO:0000313" key="3">
    <source>
        <dbReference type="Proteomes" id="UP000053676"/>
    </source>
</evidence>
<feature type="transmembrane region" description="Helical" evidence="1">
    <location>
        <begin position="98"/>
        <end position="117"/>
    </location>
</feature>
<organism evidence="2 3">
    <name type="scientific">Necator americanus</name>
    <name type="common">Human hookworm</name>
    <dbReference type="NCBI Taxonomy" id="51031"/>
    <lineage>
        <taxon>Eukaryota</taxon>
        <taxon>Metazoa</taxon>
        <taxon>Ecdysozoa</taxon>
        <taxon>Nematoda</taxon>
        <taxon>Chromadorea</taxon>
        <taxon>Rhabditida</taxon>
        <taxon>Rhabditina</taxon>
        <taxon>Rhabditomorpha</taxon>
        <taxon>Strongyloidea</taxon>
        <taxon>Ancylostomatidae</taxon>
        <taxon>Bunostominae</taxon>
        <taxon>Necator</taxon>
    </lineage>
</organism>
<keyword evidence="1" id="KW-0472">Membrane</keyword>
<dbReference type="SMART" id="SM00289">
    <property type="entry name" value="WR1"/>
    <property type="match status" value="1"/>
</dbReference>
<name>W2TFQ9_NECAM</name>
<keyword evidence="1" id="KW-0812">Transmembrane</keyword>